<comment type="caution">
    <text evidence="2">The sequence shown here is derived from an EMBL/GenBank/DDBJ whole genome shotgun (WGS) entry which is preliminary data.</text>
</comment>
<evidence type="ECO:0000313" key="3">
    <source>
        <dbReference type="Proteomes" id="UP000005025"/>
    </source>
</evidence>
<sequence>MALLVIAIFVIGISYKFFTSWWIYIALLLLMFAFHNFIDMILGNMIIMLGLVFLAILAIINQIPAMFYYPTCWQQIKSKFK</sequence>
<gene>
    <name evidence="2" type="ORF">HMPREF9104_00679</name>
</gene>
<evidence type="ECO:0000256" key="1">
    <source>
        <dbReference type="SAM" id="Phobius"/>
    </source>
</evidence>
<dbReference type="HOGENOM" id="CLU_2569510_0_0_9"/>
<keyword evidence="1" id="KW-0472">Membrane</keyword>
<keyword evidence="1" id="KW-1133">Transmembrane helix</keyword>
<dbReference type="AlphaFoldDB" id="H1LDK4"/>
<dbReference type="EMBL" id="AGRJ01000071">
    <property type="protein sequence ID" value="EHO53159.1"/>
    <property type="molecule type" value="Genomic_DNA"/>
</dbReference>
<proteinExistence type="predicted"/>
<feature type="transmembrane region" description="Helical" evidence="1">
    <location>
        <begin position="6"/>
        <end position="34"/>
    </location>
</feature>
<accession>H1LDK4</accession>
<protein>
    <submittedName>
        <fullName evidence="2">Uncharacterized protein</fullName>
    </submittedName>
</protein>
<dbReference type="PATRIC" id="fig|797516.3.peg.606"/>
<evidence type="ECO:0000313" key="2">
    <source>
        <dbReference type="EMBL" id="EHO53159.1"/>
    </source>
</evidence>
<reference evidence="2 3" key="1">
    <citation type="submission" date="2011-09" db="EMBL/GenBank/DDBJ databases">
        <authorList>
            <person name="Weinstock G."/>
            <person name="Sodergren E."/>
            <person name="Clifton S."/>
            <person name="Fulton L."/>
            <person name="Fulton B."/>
            <person name="Courtney L."/>
            <person name="Fronick C."/>
            <person name="Harrison M."/>
            <person name="Strong C."/>
            <person name="Farmer C."/>
            <person name="Delahaunty K."/>
            <person name="Markovic C."/>
            <person name="Hall O."/>
            <person name="Minx P."/>
            <person name="Tomlinson C."/>
            <person name="Mitreva M."/>
            <person name="Hou S."/>
            <person name="Chen J."/>
            <person name="Wollam A."/>
            <person name="Pepin K.H."/>
            <person name="Johnson M."/>
            <person name="Bhonagiri V."/>
            <person name="Zhang X."/>
            <person name="Suruliraj S."/>
            <person name="Warren W."/>
            <person name="Chinwalla A."/>
            <person name="Mardis E.R."/>
            <person name="Wilson R.K."/>
        </authorList>
    </citation>
    <scope>NUCLEOTIDE SEQUENCE [LARGE SCALE GENOMIC DNA]</scope>
    <source>
        <strain evidence="2 3">F0435</strain>
    </source>
</reference>
<feature type="transmembrane region" description="Helical" evidence="1">
    <location>
        <begin position="46"/>
        <end position="69"/>
    </location>
</feature>
<organism evidence="2 3">
    <name type="scientific">Lentilactobacillus kisonensis F0435</name>
    <dbReference type="NCBI Taxonomy" id="797516"/>
    <lineage>
        <taxon>Bacteria</taxon>
        <taxon>Bacillati</taxon>
        <taxon>Bacillota</taxon>
        <taxon>Bacilli</taxon>
        <taxon>Lactobacillales</taxon>
        <taxon>Lactobacillaceae</taxon>
        <taxon>Lentilactobacillus</taxon>
    </lineage>
</organism>
<keyword evidence="1" id="KW-0812">Transmembrane</keyword>
<dbReference type="RefSeq" id="WP_008855860.1">
    <property type="nucleotide sequence ID" value="NZ_JH591010.1"/>
</dbReference>
<dbReference type="Proteomes" id="UP000005025">
    <property type="component" value="Unassembled WGS sequence"/>
</dbReference>
<name>H1LDK4_9LACO</name>